<evidence type="ECO:0000313" key="5">
    <source>
        <dbReference type="EMBL" id="KFH04238.1"/>
    </source>
</evidence>
<dbReference type="GO" id="GO:0004693">
    <property type="term" value="F:cyclin-dependent protein serine/threonine kinase activity"/>
    <property type="evidence" value="ECO:0007669"/>
    <property type="project" value="UniProtKB-EC"/>
</dbReference>
<keyword evidence="1" id="KW-0547">Nucleotide-binding</keyword>
<evidence type="ECO:0000259" key="4">
    <source>
        <dbReference type="PROSITE" id="PS50011"/>
    </source>
</evidence>
<gene>
    <name evidence="5" type="ORF">TGVAND_239910A</name>
</gene>
<dbReference type="PANTHER" id="PTHR24055">
    <property type="entry name" value="MITOGEN-ACTIVATED PROTEIN KINASE"/>
    <property type="match status" value="1"/>
</dbReference>
<dbReference type="SUPFAM" id="SSF56112">
    <property type="entry name" value="Protein kinase-like (PK-like)"/>
    <property type="match status" value="1"/>
</dbReference>
<proteinExistence type="predicted"/>
<feature type="region of interest" description="Disordered" evidence="3">
    <location>
        <begin position="1"/>
        <end position="50"/>
    </location>
</feature>
<dbReference type="SMART" id="SM00220">
    <property type="entry name" value="S_TKc"/>
    <property type="match status" value="1"/>
</dbReference>
<feature type="compositionally biased region" description="Basic and acidic residues" evidence="3">
    <location>
        <begin position="993"/>
        <end position="1007"/>
    </location>
</feature>
<feature type="compositionally biased region" description="Basic and acidic residues" evidence="3">
    <location>
        <begin position="712"/>
        <end position="728"/>
    </location>
</feature>
<sequence>MMAPVTCTMSKSPRGGVQCRPLKAEDHPFSGSTVSRTARTSRTESGHPAVCATSQSSGTCRLVSCIPQSPIAPSCYGSPSIGSFSIPSLAASCPWCSRSRDPEQSPLFTRVAVRSVNLASANAEVDDGVPASILREASLLQELRLQLIHVRRRQDREELERKRQHEITRSAYRCSSSIALTAVPPTLPSTCPVWLPSRSSLPPRERRPRSEWNVDHDEAEFPYGPLHDNSGDPGMETAGQTTQLGDVSALIRRRARDAHESMNIVEFFGCQIEGSTLYMITDFCESNLRTFWEKLLRGLSRLHSHGILHRNLKPENILIRPCTGGKEGPEPAATVTREGMRSRFSSRTDWPISKTSEPLTAPETSSTPRLVQTFIRAGNGAKERTIRKIARHKRVAVSVPCSPEEREAASGDEMDEILPNVDVELSDFGFSRLLQETRGAYTPENPKDRERSYRESRRLFYRAPELLLMRGDGTVDSAPMYSFGVDIWSVAIIFMELALLRPPFRADSEMIYLLQIFRLLGTPVDARTWAEMCGLPVPADPSAEHRPFSRQNPFFPRLRVEHFPVTRSPPLYSGVSDIPPSFVERGGHDSQAKHRAQTLAAQAATQTRVKQTKRPSVSILARPEVFTTRASVANERSSSSSLDSSASSSLGLRDRVSAPCKTTLPQRKSQSADDGEDTEEPQERKRRARERDRREGSQEAEADRTGYSVQREYARQSDEEETRYRNGEGVDGAVPHRGRERRRSAPAFAIQRREAERIRRDPDAPELAVFSSPAYAQHMARAPRLPPPEESSDRRMLAESLFFPSEQTGLQGSSLLSRSSRDPQEEVTPTEGTESVETAALLKEAEMWVRMLPLWPPADWDKVIDYFHREEEKRETEEDEEEREKEETSYFAETVDESMASKDGETDGNAKQAAKHRDDGVVARRTHKRVERGEAQSSENPTKKQEEPWLENGDLLKQREKSPTRGESRTVRLEASASQEKTTEPEVTGTESLGKEARNCEKNETTHFPRPIHPRHLSAPSTQPGGMSSCQEAADLLFQFGLVMGADGLELLREMLKLKGNERISAESDLQA</sequence>
<evidence type="ECO:0000313" key="6">
    <source>
        <dbReference type="Proteomes" id="UP000028840"/>
    </source>
</evidence>
<dbReference type="VEuPathDB" id="ToxoDB:TGVAND_239910A"/>
<feature type="region of interest" description="Disordered" evidence="3">
    <location>
        <begin position="871"/>
        <end position="1028"/>
    </location>
</feature>
<dbReference type="AlphaFoldDB" id="A0A086PV56"/>
<evidence type="ECO:0000256" key="2">
    <source>
        <dbReference type="ARBA" id="ARBA00022840"/>
    </source>
</evidence>
<feature type="compositionally biased region" description="Polar residues" evidence="3">
    <location>
        <begin position="343"/>
        <end position="367"/>
    </location>
</feature>
<dbReference type="OrthoDB" id="348870at2759"/>
<keyword evidence="2" id="KW-0067">ATP-binding</keyword>
<feature type="region of interest" description="Disordered" evidence="3">
    <location>
        <begin position="339"/>
        <end position="367"/>
    </location>
</feature>
<feature type="region of interest" description="Disordered" evidence="3">
    <location>
        <begin position="630"/>
        <end position="746"/>
    </location>
</feature>
<comment type="caution">
    <text evidence="5">The sequence shown here is derived from an EMBL/GenBank/DDBJ whole genome shotgun (WGS) entry which is preliminary data.</text>
</comment>
<dbReference type="InterPro" id="IPR050117">
    <property type="entry name" value="MAPK"/>
</dbReference>
<dbReference type="Pfam" id="PF00069">
    <property type="entry name" value="Pkinase"/>
    <property type="match status" value="2"/>
</dbReference>
<evidence type="ECO:0000256" key="1">
    <source>
        <dbReference type="ARBA" id="ARBA00022741"/>
    </source>
</evidence>
<feature type="region of interest" description="Disordered" evidence="3">
    <location>
        <begin position="804"/>
        <end position="835"/>
    </location>
</feature>
<feature type="compositionally biased region" description="Low complexity" evidence="3">
    <location>
        <begin position="637"/>
        <end position="649"/>
    </location>
</feature>
<evidence type="ECO:0000256" key="3">
    <source>
        <dbReference type="SAM" id="MobiDB-lite"/>
    </source>
</evidence>
<name>A0A086PV56_TOXGO</name>
<dbReference type="PROSITE" id="PS50011">
    <property type="entry name" value="PROTEIN_KINASE_DOM"/>
    <property type="match status" value="1"/>
</dbReference>
<feature type="domain" description="Protein kinase" evidence="4">
    <location>
        <begin position="73"/>
        <end position="627"/>
    </location>
</feature>
<feature type="compositionally biased region" description="Polar residues" evidence="3">
    <location>
        <begin position="1019"/>
        <end position="1028"/>
    </location>
</feature>
<feature type="compositionally biased region" description="Basic and acidic residues" evidence="3">
    <location>
        <begin position="689"/>
        <end position="704"/>
    </location>
</feature>
<organism evidence="5 6">
    <name type="scientific">Toxoplasma gondii VAND</name>
    <dbReference type="NCBI Taxonomy" id="933077"/>
    <lineage>
        <taxon>Eukaryota</taxon>
        <taxon>Sar</taxon>
        <taxon>Alveolata</taxon>
        <taxon>Apicomplexa</taxon>
        <taxon>Conoidasida</taxon>
        <taxon>Coccidia</taxon>
        <taxon>Eucoccidiorida</taxon>
        <taxon>Eimeriorina</taxon>
        <taxon>Sarcocystidae</taxon>
        <taxon>Toxoplasma</taxon>
    </lineage>
</organism>
<feature type="compositionally biased region" description="Basic and acidic residues" evidence="3">
    <location>
        <begin position="954"/>
        <end position="972"/>
    </location>
</feature>
<dbReference type="Proteomes" id="UP000028840">
    <property type="component" value="Unassembled WGS sequence"/>
</dbReference>
<keyword evidence="5" id="KW-0808">Transferase</keyword>
<dbReference type="InterPro" id="IPR011009">
    <property type="entry name" value="Kinase-like_dom_sf"/>
</dbReference>
<dbReference type="EMBL" id="AEYJ02001169">
    <property type="protein sequence ID" value="KFH04238.1"/>
    <property type="molecule type" value="Genomic_DNA"/>
</dbReference>
<keyword evidence="5" id="KW-0418">Kinase</keyword>
<protein>
    <submittedName>
        <fullName evidence="5">Cyclin-dependent kinase</fullName>
        <ecNumber evidence="5">2.7.11.22</ecNumber>
    </submittedName>
</protein>
<dbReference type="GO" id="GO:0005524">
    <property type="term" value="F:ATP binding"/>
    <property type="evidence" value="ECO:0007669"/>
    <property type="project" value="UniProtKB-KW"/>
</dbReference>
<dbReference type="InterPro" id="IPR000719">
    <property type="entry name" value="Prot_kinase_dom"/>
</dbReference>
<reference evidence="5 6" key="2">
    <citation type="journal article" date="2015" name="Eukaryot. Cell">
        <title>Genetic mapping reveals that sinefungin resistance in Toxoplasma gondii is controlled by a putative amino acid transporter locus that can be used as a negative selectable marker.</title>
        <authorList>
            <person name="Behnke M.S."/>
            <person name="Khan A."/>
            <person name="Sibley L.D."/>
        </authorList>
    </citation>
    <scope>NUCLEOTIDE SEQUENCE [LARGE SCALE GENOMIC DNA]</scope>
    <source>
        <strain evidence="5 6">VAND</strain>
    </source>
</reference>
<reference evidence="5 6" key="1">
    <citation type="submission" date="2014-08" db="EMBL/GenBank/DDBJ databases">
        <authorList>
            <person name="Sibley D."/>
            <person name="Venepally P."/>
            <person name="Karamycheva S."/>
            <person name="Hadjithomas M."/>
            <person name="Khan A."/>
            <person name="Brunk B."/>
            <person name="Roos D."/>
            <person name="Caler E."/>
            <person name="Lorenzi H."/>
        </authorList>
    </citation>
    <scope>NUCLEOTIDE SEQUENCE [LARGE SCALE GENOMIC DNA]</scope>
    <source>
        <strain evidence="5 6">VAND</strain>
    </source>
</reference>
<dbReference type="EC" id="2.7.11.22" evidence="5"/>
<accession>A0A086PV56</accession>
<dbReference type="Gene3D" id="1.10.510.10">
    <property type="entry name" value="Transferase(Phosphotransferase) domain 1"/>
    <property type="match status" value="1"/>
</dbReference>
<feature type="compositionally biased region" description="Low complexity" evidence="3">
    <location>
        <begin position="30"/>
        <end position="40"/>
    </location>
</feature>